<proteinExistence type="predicted"/>
<dbReference type="Proteomes" id="UP000189701">
    <property type="component" value="Unplaced"/>
</dbReference>
<organism evidence="2 3">
    <name type="scientific">Nicotiana sylvestris</name>
    <name type="common">Wood tobacco</name>
    <name type="synonym">South American tobacco</name>
    <dbReference type="NCBI Taxonomy" id="4096"/>
    <lineage>
        <taxon>Eukaryota</taxon>
        <taxon>Viridiplantae</taxon>
        <taxon>Streptophyta</taxon>
        <taxon>Embryophyta</taxon>
        <taxon>Tracheophyta</taxon>
        <taxon>Spermatophyta</taxon>
        <taxon>Magnoliopsida</taxon>
        <taxon>eudicotyledons</taxon>
        <taxon>Gunneridae</taxon>
        <taxon>Pentapetalae</taxon>
        <taxon>asterids</taxon>
        <taxon>lamiids</taxon>
        <taxon>Solanales</taxon>
        <taxon>Solanaceae</taxon>
        <taxon>Nicotianoideae</taxon>
        <taxon>Nicotianeae</taxon>
        <taxon>Nicotiana</taxon>
    </lineage>
</organism>
<evidence type="ECO:0000259" key="1">
    <source>
        <dbReference type="PROSITE" id="PS50878"/>
    </source>
</evidence>
<keyword evidence="2" id="KW-1185">Reference proteome</keyword>
<dbReference type="PROSITE" id="PS50878">
    <property type="entry name" value="RT_POL"/>
    <property type="match status" value="1"/>
</dbReference>
<reference evidence="2" key="1">
    <citation type="journal article" date="2013" name="Genome Biol.">
        <title>Reference genomes and transcriptomes of Nicotiana sylvestris and Nicotiana tomentosiformis.</title>
        <authorList>
            <person name="Sierro N."/>
            <person name="Battey J.N."/>
            <person name="Ouadi S."/>
            <person name="Bovet L."/>
            <person name="Goepfert S."/>
            <person name="Bakaher N."/>
            <person name="Peitsch M.C."/>
            <person name="Ivanov N.V."/>
        </authorList>
    </citation>
    <scope>NUCLEOTIDE SEQUENCE [LARGE SCALE GENOMIC DNA]</scope>
</reference>
<dbReference type="InterPro" id="IPR000477">
    <property type="entry name" value="RT_dom"/>
</dbReference>
<dbReference type="Gene3D" id="3.60.10.10">
    <property type="entry name" value="Endonuclease/exonuclease/phosphatase"/>
    <property type="match status" value="1"/>
</dbReference>
<evidence type="ECO:0000313" key="3">
    <source>
        <dbReference type="RefSeq" id="XP_009762741.1"/>
    </source>
</evidence>
<dbReference type="InterPro" id="IPR036691">
    <property type="entry name" value="Endo/exonu/phosph_ase_sf"/>
</dbReference>
<evidence type="ECO:0000313" key="2">
    <source>
        <dbReference type="Proteomes" id="UP000189701"/>
    </source>
</evidence>
<dbReference type="SUPFAM" id="SSF56219">
    <property type="entry name" value="DNase I-like"/>
    <property type="match status" value="1"/>
</dbReference>
<dbReference type="RefSeq" id="XP_009762741.1">
    <property type="nucleotide sequence ID" value="XM_009764439.1"/>
</dbReference>
<name>A0A1U7VCT5_NICSY</name>
<feature type="domain" description="Reverse transcriptase" evidence="1">
    <location>
        <begin position="330"/>
        <end position="442"/>
    </location>
</feature>
<reference evidence="3" key="2">
    <citation type="submission" date="2025-08" db="UniProtKB">
        <authorList>
            <consortium name="RefSeq"/>
        </authorList>
    </citation>
    <scope>IDENTIFICATION</scope>
    <source>
        <tissue evidence="3">Leaf</tissue>
    </source>
</reference>
<accession>A0A1U7VCT5</accession>
<dbReference type="AlphaFoldDB" id="A0A1U7VCT5"/>
<dbReference type="PANTHER" id="PTHR19446">
    <property type="entry name" value="REVERSE TRANSCRIPTASES"/>
    <property type="match status" value="1"/>
</dbReference>
<protein>
    <submittedName>
        <fullName evidence="3">Uncharacterized protein LOC104214730</fullName>
    </submittedName>
</protein>
<dbReference type="STRING" id="4096.A0A1U7VCT5"/>
<dbReference type="Pfam" id="PF00078">
    <property type="entry name" value="RVT_1"/>
    <property type="match status" value="1"/>
</dbReference>
<dbReference type="eggNOG" id="KOG1075">
    <property type="taxonomic scope" value="Eukaryota"/>
</dbReference>
<sequence>MSVNIISWNVRGLNRVRKRRLIKSLILSWKAEIFCFQESKIEGDIREIVKELWGHRWVKFAQLEASGTRGGKTQEYTWHLSAVYAPNDRKKREEVWWELAGARDLELGDIQLSGGEYTWRKGDRHIIAAILDRFLISADWNEDFRNIKQSLLQRVTSDHFPLMLQCGSWDPVKSYFKFENWWLHTEGFKDRIEEWWNSFTLLEELHDRRNLTEEEICTKTTLTLEFEEIANHEEVAWRQRSRALWLKEGDKNTKFFHRTTNAHRKFNNIAQLIVEVESLQNPEDIKREEIWDSVKACAGDKAPGPDGFTMAFFTTCWEVVKKDVVAVVQIFYEQGIFEKSLNATFVALIPKKLGAKELRDFRPISLIGSIYKIISKLLTERLKKVVNKLVDSQQMAFIRGRQIMDIVLTVLIVNECIGTRKTSREPWILCKLDIEKAYDHLN</sequence>
<gene>
    <name evidence="3" type="primary">LOC104214730</name>
</gene>